<name>A0A075AYX4_ROZAC</name>
<evidence type="ECO:0000259" key="2">
    <source>
        <dbReference type="PROSITE" id="PS50102"/>
    </source>
</evidence>
<dbReference type="GO" id="GO:0003723">
    <property type="term" value="F:RNA binding"/>
    <property type="evidence" value="ECO:0007669"/>
    <property type="project" value="UniProtKB-UniRule"/>
</dbReference>
<dbReference type="InterPro" id="IPR000504">
    <property type="entry name" value="RRM_dom"/>
</dbReference>
<dbReference type="OrthoDB" id="78358at2759"/>
<dbReference type="InterPro" id="IPR035979">
    <property type="entry name" value="RBD_domain_sf"/>
</dbReference>
<reference evidence="3 4" key="1">
    <citation type="journal article" date="2013" name="Curr. Biol.">
        <title>Shared signatures of parasitism and phylogenomics unite Cryptomycota and microsporidia.</title>
        <authorList>
            <person name="James T.Y."/>
            <person name="Pelin A."/>
            <person name="Bonen L."/>
            <person name="Ahrendt S."/>
            <person name="Sain D."/>
            <person name="Corradi N."/>
            <person name="Stajich J.E."/>
        </authorList>
    </citation>
    <scope>NUCLEOTIDE SEQUENCE [LARGE SCALE GENOMIC DNA]</scope>
    <source>
        <strain evidence="3 4">CSF55</strain>
    </source>
</reference>
<dbReference type="SUPFAM" id="SSF54928">
    <property type="entry name" value="RNA-binding domain, RBD"/>
    <property type="match status" value="1"/>
</dbReference>
<dbReference type="Pfam" id="PF00076">
    <property type="entry name" value="RRM_1"/>
    <property type="match status" value="1"/>
</dbReference>
<dbReference type="PANTHER" id="PTHR20957:SF0">
    <property type="entry name" value="RNA-BINDING PROTEIN 48"/>
    <property type="match status" value="1"/>
</dbReference>
<dbReference type="InterPro" id="IPR039599">
    <property type="entry name" value="RBM48"/>
</dbReference>
<organism evidence="3 4">
    <name type="scientific">Rozella allomycis (strain CSF55)</name>
    <dbReference type="NCBI Taxonomy" id="988480"/>
    <lineage>
        <taxon>Eukaryota</taxon>
        <taxon>Fungi</taxon>
        <taxon>Fungi incertae sedis</taxon>
        <taxon>Cryptomycota</taxon>
        <taxon>Cryptomycota incertae sedis</taxon>
        <taxon>Rozella</taxon>
    </lineage>
</organism>
<dbReference type="Proteomes" id="UP000030755">
    <property type="component" value="Unassembled WGS sequence"/>
</dbReference>
<dbReference type="GO" id="GO:0005654">
    <property type="term" value="C:nucleoplasm"/>
    <property type="evidence" value="ECO:0007669"/>
    <property type="project" value="TreeGrafter"/>
</dbReference>
<evidence type="ECO:0000313" key="3">
    <source>
        <dbReference type="EMBL" id="EPZ35505.1"/>
    </source>
</evidence>
<dbReference type="AlphaFoldDB" id="A0A075AYX4"/>
<dbReference type="STRING" id="988480.A0A075AYX4"/>
<sequence length="150" mass="17562">MKRIKSYANYDNVVVDRPKYRNGKILTAVKSYTVCDESRYLYIDNVPSYNVFDELIKLFSLHGDITEYKKLETAEARDKFSDVALLKFENIEDARNAKISLDDEDFYGCPLNVRYAPEFESIEEIEDKLKQRKDCHLIHLSKTTNKNCNS</sequence>
<gene>
    <name evidence="3" type="ORF">O9G_003397</name>
</gene>
<accession>A0A075AYX4</accession>
<dbReference type="PANTHER" id="PTHR20957">
    <property type="entry name" value="RNA-BINDING PROTEIN 48"/>
    <property type="match status" value="1"/>
</dbReference>
<keyword evidence="1" id="KW-0694">RNA-binding</keyword>
<dbReference type="PROSITE" id="PS50102">
    <property type="entry name" value="RRM"/>
    <property type="match status" value="1"/>
</dbReference>
<dbReference type="Gene3D" id="3.30.70.330">
    <property type="match status" value="1"/>
</dbReference>
<dbReference type="InterPro" id="IPR012677">
    <property type="entry name" value="Nucleotide-bd_a/b_plait_sf"/>
</dbReference>
<dbReference type="EMBL" id="KE560824">
    <property type="protein sequence ID" value="EPZ35505.1"/>
    <property type="molecule type" value="Genomic_DNA"/>
</dbReference>
<dbReference type="OMA" id="PYRQGRE"/>
<keyword evidence="4" id="KW-1185">Reference proteome</keyword>
<evidence type="ECO:0000256" key="1">
    <source>
        <dbReference type="PROSITE-ProRule" id="PRU00176"/>
    </source>
</evidence>
<dbReference type="HOGENOM" id="CLU_124051_1_0_1"/>
<protein>
    <recommendedName>
        <fullName evidence="2">RRM domain-containing protein</fullName>
    </recommendedName>
</protein>
<evidence type="ECO:0000313" key="4">
    <source>
        <dbReference type="Proteomes" id="UP000030755"/>
    </source>
</evidence>
<feature type="domain" description="RRM" evidence="2">
    <location>
        <begin position="39"/>
        <end position="118"/>
    </location>
</feature>
<proteinExistence type="predicted"/>